<evidence type="ECO:0000256" key="1">
    <source>
        <dbReference type="SAM" id="SignalP"/>
    </source>
</evidence>
<reference evidence="2 3" key="1">
    <citation type="submission" date="2014-03" db="EMBL/GenBank/DDBJ databases">
        <title>Draft genome of the hookworm Oesophagostomum dentatum.</title>
        <authorList>
            <person name="Mitreva M."/>
        </authorList>
    </citation>
    <scope>NUCLEOTIDE SEQUENCE [LARGE SCALE GENOMIC DNA]</scope>
    <source>
        <strain evidence="2 3">OD-Hann</strain>
    </source>
</reference>
<dbReference type="EMBL" id="KN549259">
    <property type="protein sequence ID" value="KHJ98934.1"/>
    <property type="molecule type" value="Genomic_DNA"/>
</dbReference>
<gene>
    <name evidence="2" type="ORF">OESDEN_01080</name>
</gene>
<dbReference type="OrthoDB" id="10604849at2759"/>
<name>A0A0B1TNT5_OESDE</name>
<dbReference type="Gene3D" id="2.60.98.60">
    <property type="entry name" value="Cell-cell fusogen EFF/AFF, domain 1"/>
    <property type="match status" value="1"/>
</dbReference>
<accession>A0A0B1TNT5</accession>
<feature type="chain" id="PRO_5002061980" evidence="1">
    <location>
        <begin position="24"/>
        <end position="150"/>
    </location>
</feature>
<feature type="signal peptide" evidence="1">
    <location>
        <begin position="1"/>
        <end position="23"/>
    </location>
</feature>
<evidence type="ECO:0000313" key="3">
    <source>
        <dbReference type="Proteomes" id="UP000053660"/>
    </source>
</evidence>
<keyword evidence="1" id="KW-0732">Signal</keyword>
<evidence type="ECO:0000313" key="2">
    <source>
        <dbReference type="EMBL" id="KHJ98934.1"/>
    </source>
</evidence>
<keyword evidence="3" id="KW-1185">Reference proteome</keyword>
<protein>
    <submittedName>
        <fullName evidence="2">Uncharacterized protein</fullName>
    </submittedName>
</protein>
<sequence>MFEGQRVMWLTAVLFILLPNSHELENVPPHCTTRAVMEGKVRDFDADGTARTQSSTQLTMTLHDTACLQLKANTPLVYHSCTAPVLVNVQVSELARLKTINTGNATKDCSAIEPIISLKQAKAASGKGMQMHVAKFGWNYMRIGHTSLWN</sequence>
<dbReference type="Proteomes" id="UP000053660">
    <property type="component" value="Unassembled WGS sequence"/>
</dbReference>
<proteinExistence type="predicted"/>
<organism evidence="2 3">
    <name type="scientific">Oesophagostomum dentatum</name>
    <name type="common">Nodular worm</name>
    <dbReference type="NCBI Taxonomy" id="61180"/>
    <lineage>
        <taxon>Eukaryota</taxon>
        <taxon>Metazoa</taxon>
        <taxon>Ecdysozoa</taxon>
        <taxon>Nematoda</taxon>
        <taxon>Chromadorea</taxon>
        <taxon>Rhabditida</taxon>
        <taxon>Rhabditina</taxon>
        <taxon>Rhabditomorpha</taxon>
        <taxon>Strongyloidea</taxon>
        <taxon>Strongylidae</taxon>
        <taxon>Oesophagostomum</taxon>
    </lineage>
</organism>
<dbReference type="AlphaFoldDB" id="A0A0B1TNT5"/>